<dbReference type="InterPro" id="IPR029062">
    <property type="entry name" value="Class_I_gatase-like"/>
</dbReference>
<evidence type="ECO:0000256" key="5">
    <source>
        <dbReference type="ARBA" id="ARBA00022840"/>
    </source>
</evidence>
<evidence type="ECO:0000256" key="2">
    <source>
        <dbReference type="ARBA" id="ARBA00007533"/>
    </source>
</evidence>
<dbReference type="GO" id="GO:0005524">
    <property type="term" value="F:ATP binding"/>
    <property type="evidence" value="ECO:0007669"/>
    <property type="project" value="UniProtKB-KW"/>
</dbReference>
<keyword evidence="5 9" id="KW-0067">ATP-binding</keyword>
<name>A0A9R0TKU8_TRITD</name>
<gene>
    <name evidence="14" type="ORF">TRITD_5Av1G048200</name>
</gene>
<dbReference type="CDD" id="cd01746">
    <property type="entry name" value="GATase1_CTP_Synthase"/>
    <property type="match status" value="1"/>
</dbReference>
<dbReference type="EMBL" id="LT934119">
    <property type="protein sequence ID" value="VAI14152.1"/>
    <property type="molecule type" value="Genomic_DNA"/>
</dbReference>
<evidence type="ECO:0000256" key="3">
    <source>
        <dbReference type="ARBA" id="ARBA00022598"/>
    </source>
</evidence>
<dbReference type="Pfam" id="PF06418">
    <property type="entry name" value="CTP_synth_N"/>
    <property type="match status" value="2"/>
</dbReference>
<evidence type="ECO:0000313" key="14">
    <source>
        <dbReference type="EMBL" id="VAI14152.1"/>
    </source>
</evidence>
<dbReference type="Pfam" id="PF00117">
    <property type="entry name" value="GATase"/>
    <property type="match status" value="1"/>
</dbReference>
<dbReference type="InterPro" id="IPR027417">
    <property type="entry name" value="P-loop_NTPase"/>
</dbReference>
<dbReference type="Gramene" id="TRITD5Av1G048200.10">
    <property type="protein sequence ID" value="TRITD5Av1G048200.10"/>
    <property type="gene ID" value="TRITD5Av1G048200"/>
</dbReference>
<reference evidence="14 15" key="1">
    <citation type="submission" date="2017-09" db="EMBL/GenBank/DDBJ databases">
        <authorList>
            <consortium name="International Durum Wheat Genome Sequencing Consortium (IDWGSC)"/>
            <person name="Milanesi L."/>
        </authorList>
    </citation>
    <scope>NUCLEOTIDE SEQUENCE [LARGE SCALE GENOMIC DNA]</scope>
    <source>
        <strain evidence="15">cv. Svevo</strain>
    </source>
</reference>
<dbReference type="Gene3D" id="3.40.50.880">
    <property type="match status" value="1"/>
</dbReference>
<dbReference type="EC" id="6.3.4.2" evidence="9"/>
<evidence type="ECO:0000256" key="11">
    <source>
        <dbReference type="SAM" id="SignalP"/>
    </source>
</evidence>
<dbReference type="PANTHER" id="PTHR11550">
    <property type="entry name" value="CTP SYNTHASE"/>
    <property type="match status" value="1"/>
</dbReference>
<dbReference type="PANTHER" id="PTHR11550:SF40">
    <property type="entry name" value="CTP SYNTHASE"/>
    <property type="match status" value="1"/>
</dbReference>
<keyword evidence="15" id="KW-1185">Reference proteome</keyword>
<feature type="domain" description="Glutamine amidotransferase" evidence="12">
    <location>
        <begin position="293"/>
        <end position="558"/>
    </location>
</feature>
<dbReference type="InterPro" id="IPR017456">
    <property type="entry name" value="CTP_synthase_N"/>
</dbReference>
<feature type="domain" description="CTP synthase N-terminal" evidence="13">
    <location>
        <begin position="54"/>
        <end position="230"/>
    </location>
</feature>
<keyword evidence="6 9" id="KW-0315">Glutamine amidotransferase</keyword>
<dbReference type="GO" id="GO:0003883">
    <property type="term" value="F:CTP synthase activity"/>
    <property type="evidence" value="ECO:0007669"/>
    <property type="project" value="UniProtKB-UniRule"/>
</dbReference>
<keyword evidence="11" id="KW-0732">Signal</keyword>
<evidence type="ECO:0000256" key="10">
    <source>
        <dbReference type="SAM" id="MobiDB-lite"/>
    </source>
</evidence>
<keyword evidence="4 9" id="KW-0547">Nucleotide-binding</keyword>
<evidence type="ECO:0000256" key="9">
    <source>
        <dbReference type="RuleBase" id="RU810713"/>
    </source>
</evidence>
<evidence type="ECO:0000256" key="4">
    <source>
        <dbReference type="ARBA" id="ARBA00022741"/>
    </source>
</evidence>
<dbReference type="InterPro" id="IPR017926">
    <property type="entry name" value="GATASE"/>
</dbReference>
<evidence type="ECO:0000256" key="1">
    <source>
        <dbReference type="ARBA" id="ARBA00005171"/>
    </source>
</evidence>
<feature type="region of interest" description="Disordered" evidence="10">
    <location>
        <begin position="331"/>
        <end position="351"/>
    </location>
</feature>
<evidence type="ECO:0000259" key="13">
    <source>
        <dbReference type="Pfam" id="PF06418"/>
    </source>
</evidence>
<evidence type="ECO:0000256" key="8">
    <source>
        <dbReference type="ARBA" id="ARBA00047781"/>
    </source>
</evidence>
<dbReference type="InterPro" id="IPR004468">
    <property type="entry name" value="CTP_synthase"/>
</dbReference>
<comment type="pathway">
    <text evidence="1 9">Pyrimidine metabolism; CTP biosynthesis via de novo pathway; CTP from UDP: step 2/2.</text>
</comment>
<dbReference type="PROSITE" id="PS51273">
    <property type="entry name" value="GATASE_TYPE_1"/>
    <property type="match status" value="1"/>
</dbReference>
<dbReference type="OMA" id="EFNNAYR"/>
<organism evidence="14 15">
    <name type="scientific">Triticum turgidum subsp. durum</name>
    <name type="common">Durum wheat</name>
    <name type="synonym">Triticum durum</name>
    <dbReference type="NCBI Taxonomy" id="4567"/>
    <lineage>
        <taxon>Eukaryota</taxon>
        <taxon>Viridiplantae</taxon>
        <taxon>Streptophyta</taxon>
        <taxon>Embryophyta</taxon>
        <taxon>Tracheophyta</taxon>
        <taxon>Spermatophyta</taxon>
        <taxon>Magnoliopsida</taxon>
        <taxon>Liliopsida</taxon>
        <taxon>Poales</taxon>
        <taxon>Poaceae</taxon>
        <taxon>BOP clade</taxon>
        <taxon>Pooideae</taxon>
        <taxon>Triticodae</taxon>
        <taxon>Triticeae</taxon>
        <taxon>Triticinae</taxon>
        <taxon>Triticum</taxon>
    </lineage>
</organism>
<dbReference type="AlphaFoldDB" id="A0A9R0TKU8"/>
<keyword evidence="3 9" id="KW-0436">Ligase</keyword>
<feature type="domain" description="CTP synthase N-terminal" evidence="13">
    <location>
        <begin position="20"/>
        <end position="53"/>
    </location>
</feature>
<dbReference type="Proteomes" id="UP000324705">
    <property type="component" value="Chromosome 5A"/>
</dbReference>
<dbReference type="SUPFAM" id="SSF52540">
    <property type="entry name" value="P-loop containing nucleoside triphosphate hydrolases"/>
    <property type="match status" value="1"/>
</dbReference>
<evidence type="ECO:0000256" key="6">
    <source>
        <dbReference type="ARBA" id="ARBA00022962"/>
    </source>
</evidence>
<dbReference type="GO" id="GO:0019856">
    <property type="term" value="P:pyrimidine nucleobase biosynthetic process"/>
    <property type="evidence" value="ECO:0007669"/>
    <property type="project" value="TreeGrafter"/>
</dbReference>
<comment type="similarity">
    <text evidence="2 9">Belongs to the CTP synthase family.</text>
</comment>
<dbReference type="GO" id="GO:0042802">
    <property type="term" value="F:identical protein binding"/>
    <property type="evidence" value="ECO:0007669"/>
    <property type="project" value="TreeGrafter"/>
</dbReference>
<feature type="chain" id="PRO_5040149300" description="CTP synthase" evidence="11">
    <location>
        <begin position="27"/>
        <end position="580"/>
    </location>
</feature>
<dbReference type="InterPro" id="IPR033828">
    <property type="entry name" value="GATase1_CTP_Synthase"/>
</dbReference>
<dbReference type="GO" id="GO:0044210">
    <property type="term" value="P:'de novo' CTP biosynthetic process"/>
    <property type="evidence" value="ECO:0007669"/>
    <property type="project" value="UniProtKB-UniRule"/>
</dbReference>
<protein>
    <recommendedName>
        <fullName evidence="9">CTP synthase</fullName>
        <ecNumber evidence="9">6.3.4.2</ecNumber>
    </recommendedName>
    <alternativeName>
        <fullName evidence="9">UTP--ammonia ligase</fullName>
    </alternativeName>
</protein>
<comment type="function">
    <text evidence="9">Catalyzes the ATP-dependent amination of UTP to CTP with either L-glutamine or ammonia as the source of nitrogen.</text>
</comment>
<feature type="signal peptide" evidence="11">
    <location>
        <begin position="1"/>
        <end position="26"/>
    </location>
</feature>
<evidence type="ECO:0000313" key="15">
    <source>
        <dbReference type="Proteomes" id="UP000324705"/>
    </source>
</evidence>
<evidence type="ECO:0000259" key="12">
    <source>
        <dbReference type="Pfam" id="PF00117"/>
    </source>
</evidence>
<accession>A0A9R0TKU8</accession>
<comment type="catalytic activity">
    <reaction evidence="8 9">
        <text>UTP + L-glutamine + ATP + H2O = CTP + L-glutamate + ADP + phosphate + 2 H(+)</text>
        <dbReference type="Rhea" id="RHEA:26426"/>
        <dbReference type="ChEBI" id="CHEBI:15377"/>
        <dbReference type="ChEBI" id="CHEBI:15378"/>
        <dbReference type="ChEBI" id="CHEBI:29985"/>
        <dbReference type="ChEBI" id="CHEBI:30616"/>
        <dbReference type="ChEBI" id="CHEBI:37563"/>
        <dbReference type="ChEBI" id="CHEBI:43474"/>
        <dbReference type="ChEBI" id="CHEBI:46398"/>
        <dbReference type="ChEBI" id="CHEBI:58359"/>
        <dbReference type="ChEBI" id="CHEBI:456216"/>
        <dbReference type="EC" id="6.3.4.2"/>
    </reaction>
</comment>
<dbReference type="SUPFAM" id="SSF52317">
    <property type="entry name" value="Class I glutamine amidotransferase-like"/>
    <property type="match status" value="1"/>
</dbReference>
<evidence type="ECO:0000256" key="7">
    <source>
        <dbReference type="ARBA" id="ARBA00022975"/>
    </source>
</evidence>
<dbReference type="Gene3D" id="3.40.50.300">
    <property type="entry name" value="P-loop containing nucleotide triphosphate hydrolases"/>
    <property type="match status" value="2"/>
</dbReference>
<keyword evidence="7 9" id="KW-0665">Pyrimidine biosynthesis</keyword>
<sequence length="580" mass="63733">MTFPFAELGTWDLPLFLILSISCVFTDPYLNTDAGTMSPFEHGEVFVLDDGGESVIEKERKGDYLGKTVQVVPHVTDEIKQWIQSVSSVPVDGQTRPADVCVIELGGTVGDIESMPFIEALRQLSFSLGKDNFCLIHVSLVPVLGVVGEQKTKPTQHSVRELRALGLTPDLLACRSAQPLIGSAKEKLSQFCHVPVENILNIHDVPNIWHVPLILRNQKAHEAIIKQLNLSRSAAPPELRDWTLMAESYDNLSTSVSIVLQVLSLLIACCKIKFTEYGSMQVKIALVGKYTNLSDSYLSVVKALLHASVACSQKPSIQWVSASDLEDAAAASTSEPRLGAPDTYPSLDTDGNGHAPDAHAKAWETLKGSSCILIPGGFGDRGISGMILAAKYARENKVPYLGICLGMQISVIEMSRHVLGLGNADSEEFNTDTPDRVVMYMPEVSKTHMGNTMRLGCRRTFFRKPDCLTSKLYGNPPHVDERHRHRYEVNPSFVPMLENAGLQFVGCDESGNRMEPEPACTYDQIVELQDHPFYIGVQFHPEFKSRPRKPSPPFTGLILAATERMRTLTNVSNGDAGASE</sequence>
<proteinExistence type="inferred from homology"/>
<dbReference type="NCBIfam" id="TIGR00337">
    <property type="entry name" value="PyrG"/>
    <property type="match status" value="1"/>
</dbReference>